<reference evidence="3" key="1">
    <citation type="submission" date="2016-02" db="EMBL/GenBank/DDBJ databases">
        <title>RNAseq analyses of the midgut from blood- or serum-fed Ixodes ricinus ticks.</title>
        <authorList>
            <person name="Perner J."/>
            <person name="Provaznik J."/>
            <person name="Schrenkova J."/>
            <person name="Urbanova V."/>
            <person name="Ribeiro J.M."/>
            <person name="Kopacek P."/>
        </authorList>
    </citation>
    <scope>NUCLEOTIDE SEQUENCE</scope>
    <source>
        <tissue evidence="3">Gut</tissue>
    </source>
</reference>
<evidence type="ECO:0000256" key="1">
    <source>
        <dbReference type="ARBA" id="ARBA00007865"/>
    </source>
</evidence>
<dbReference type="EMBL" id="GEFM01006929">
    <property type="protein sequence ID" value="JAP68867.1"/>
    <property type="molecule type" value="mRNA"/>
</dbReference>
<name>A0A131XQE1_IXORI</name>
<dbReference type="AlphaFoldDB" id="A0A131XQE1"/>
<keyword evidence="2" id="KW-0732">Signal</keyword>
<dbReference type="GO" id="GO:0019441">
    <property type="term" value="P:L-tryptophan catabolic process to kynurenine"/>
    <property type="evidence" value="ECO:0007669"/>
    <property type="project" value="InterPro"/>
</dbReference>
<dbReference type="PANTHER" id="PTHR43564:SF2">
    <property type="entry name" value="BLR6059 PROTEIN"/>
    <property type="match status" value="1"/>
</dbReference>
<feature type="chain" id="PRO_5007284005" evidence="2">
    <location>
        <begin position="26"/>
        <end position="271"/>
    </location>
</feature>
<dbReference type="PANTHER" id="PTHR43564">
    <property type="entry name" value="KYNURENINE FORMAMIDASE-LIKE PROTEIN"/>
    <property type="match status" value="1"/>
</dbReference>
<feature type="signal peptide" evidence="2">
    <location>
        <begin position="1"/>
        <end position="25"/>
    </location>
</feature>
<dbReference type="Pfam" id="PF04199">
    <property type="entry name" value="Cyclase"/>
    <property type="match status" value="1"/>
</dbReference>
<comment type="similarity">
    <text evidence="1">Belongs to the Cyclase 1 superfamily.</text>
</comment>
<dbReference type="SUPFAM" id="SSF102198">
    <property type="entry name" value="Putative cyclase"/>
    <property type="match status" value="1"/>
</dbReference>
<organism evidence="3">
    <name type="scientific">Ixodes ricinus</name>
    <name type="common">Common tick</name>
    <name type="synonym">Acarus ricinus</name>
    <dbReference type="NCBI Taxonomy" id="34613"/>
    <lineage>
        <taxon>Eukaryota</taxon>
        <taxon>Metazoa</taxon>
        <taxon>Ecdysozoa</taxon>
        <taxon>Arthropoda</taxon>
        <taxon>Chelicerata</taxon>
        <taxon>Arachnida</taxon>
        <taxon>Acari</taxon>
        <taxon>Parasitiformes</taxon>
        <taxon>Ixodida</taxon>
        <taxon>Ixodoidea</taxon>
        <taxon>Ixodidae</taxon>
        <taxon>Ixodinae</taxon>
        <taxon>Ixodes</taxon>
    </lineage>
</organism>
<dbReference type="InterPro" id="IPR007325">
    <property type="entry name" value="KFase/CYL"/>
</dbReference>
<proteinExistence type="evidence at transcript level"/>
<evidence type="ECO:0000313" key="3">
    <source>
        <dbReference type="EMBL" id="JAP68867.1"/>
    </source>
</evidence>
<accession>A0A131XQE1</accession>
<sequence>MDSRCFLRLLVFFHAILVPVCVVVSRPNLELLGNLRSPLWRPNRMVDLSHHFNNSTIYWSEDGRFSLNVTIFNDTQEGWFQEDVIREPTHGGTHLDSPVHFYRGGISVAEIPLERMLGVPVATVDVRDNAARNASYELSVGDLLAWEREHGRLPDGCLLFVNTGWSKFWSNSSAYLGTDADGVRHFPTVHPEAARFVAEERRVYGVGIDTASVDITEPNLPHRLLFARDVYVIENLRNLDKVPPVGAHAIVSVLKIDGASGSPARVVAILP</sequence>
<protein>
    <submittedName>
        <fullName evidence="3">Putative conserved secreted protein</fullName>
    </submittedName>
</protein>
<dbReference type="Gene3D" id="3.50.30.50">
    <property type="entry name" value="Putative cyclase"/>
    <property type="match status" value="1"/>
</dbReference>
<dbReference type="InterPro" id="IPR037175">
    <property type="entry name" value="KFase_sf"/>
</dbReference>
<evidence type="ECO:0000256" key="2">
    <source>
        <dbReference type="SAM" id="SignalP"/>
    </source>
</evidence>
<dbReference type="GO" id="GO:0004061">
    <property type="term" value="F:arylformamidase activity"/>
    <property type="evidence" value="ECO:0007669"/>
    <property type="project" value="InterPro"/>
</dbReference>